<dbReference type="AlphaFoldDB" id="Q2J8G1"/>
<dbReference type="Pfam" id="PF14759">
    <property type="entry name" value="Reductase_C"/>
    <property type="match status" value="1"/>
</dbReference>
<feature type="domain" description="FAD/NAD(P)-binding" evidence="5">
    <location>
        <begin position="3"/>
        <end position="292"/>
    </location>
</feature>
<sequence>MQRIVVVGAGMAGGRAAAEVRARGFAGEVILLGAEPHRPYDRPPLSKAVLSGRIDDTTLPFDLDGVEVRLGRRATGLRPGTVETDAGPLDYDGLVLATGADPVTLPGDGPQRVLRSIDDARDLRGALRPGVRLVIVGAGWIGAEVATAAAAIGAEVTVVEAAASPLFAALGAQVGRCTIAWYARAGVTLRLATAVERVTPDGLVLAGGEELIADEVVVGVGVRPGTAWLAGSGLALDRGVVVDEHLAARWTHGADGADGDRPPVVAVGDCAAWWSRRYGRRLRVEHWDCAQQSPAVAVSTLLGGEAVYDPVPYFWSEQFGRMVQFAGLPSAEAAPVFRGDPGVVVPPDGGRPSGWSAGWFAPDGRLEALVTVGRPMDMVAGRRLMAADGIPDRERFADISVSMKELAAASR</sequence>
<dbReference type="GO" id="GO:0005737">
    <property type="term" value="C:cytoplasm"/>
    <property type="evidence" value="ECO:0007669"/>
    <property type="project" value="TreeGrafter"/>
</dbReference>
<dbReference type="PANTHER" id="PTHR43557:SF2">
    <property type="entry name" value="RIESKE DOMAIN-CONTAINING PROTEIN-RELATED"/>
    <property type="match status" value="1"/>
</dbReference>
<evidence type="ECO:0000313" key="7">
    <source>
        <dbReference type="EMBL" id="ABD12431.1"/>
    </source>
</evidence>
<evidence type="ECO:0000313" key="8">
    <source>
        <dbReference type="Proteomes" id="UP000001937"/>
    </source>
</evidence>
<name>Q2J8G1_FRACC</name>
<dbReference type="Pfam" id="PF07992">
    <property type="entry name" value="Pyr_redox_2"/>
    <property type="match status" value="1"/>
</dbReference>
<dbReference type="SUPFAM" id="SSF55424">
    <property type="entry name" value="FAD/NAD-linked reductases, dimerisation (C-terminal) domain"/>
    <property type="match status" value="1"/>
</dbReference>
<keyword evidence="8" id="KW-1185">Reference proteome</keyword>
<reference evidence="7 8" key="1">
    <citation type="journal article" date="2007" name="Genome Res.">
        <title>Genome characteristics of facultatively symbiotic Frankia sp. strains reflect host range and host plant biogeography.</title>
        <authorList>
            <person name="Normand P."/>
            <person name="Lapierre P."/>
            <person name="Tisa L.S."/>
            <person name="Gogarten J.P."/>
            <person name="Alloisio N."/>
            <person name="Bagnarol E."/>
            <person name="Bassi C.A."/>
            <person name="Berry A.M."/>
            <person name="Bickhart D.M."/>
            <person name="Choisne N."/>
            <person name="Couloux A."/>
            <person name="Cournoyer B."/>
            <person name="Cruveiller S."/>
            <person name="Daubin V."/>
            <person name="Demange N."/>
            <person name="Francino M.P."/>
            <person name="Goltsman E."/>
            <person name="Huang Y."/>
            <person name="Kopp O.R."/>
            <person name="Labarre L."/>
            <person name="Lapidus A."/>
            <person name="Lavire C."/>
            <person name="Marechal J."/>
            <person name="Martinez M."/>
            <person name="Mastronunzio J.E."/>
            <person name="Mullin B.C."/>
            <person name="Niemann J."/>
            <person name="Pujic P."/>
            <person name="Rawnsley T."/>
            <person name="Rouy Z."/>
            <person name="Schenowitz C."/>
            <person name="Sellstedt A."/>
            <person name="Tavares F."/>
            <person name="Tomkins J.P."/>
            <person name="Vallenet D."/>
            <person name="Valverde C."/>
            <person name="Wall L.G."/>
            <person name="Wang Y."/>
            <person name="Medigue C."/>
            <person name="Benson D.R."/>
        </authorList>
    </citation>
    <scope>NUCLEOTIDE SEQUENCE [LARGE SCALE GENOMIC DNA]</scope>
    <source>
        <strain evidence="8">DSM 45818 / CECT 9043 / CcI3</strain>
    </source>
</reference>
<dbReference type="InterPro" id="IPR036188">
    <property type="entry name" value="FAD/NAD-bd_sf"/>
</dbReference>
<dbReference type="KEGG" id="fra:Francci3_3074"/>
<evidence type="ECO:0000256" key="4">
    <source>
        <dbReference type="ARBA" id="ARBA00023002"/>
    </source>
</evidence>
<dbReference type="HOGENOM" id="CLU_003291_4_0_11"/>
<keyword evidence="4" id="KW-0560">Oxidoreductase</keyword>
<evidence type="ECO:0000259" key="5">
    <source>
        <dbReference type="Pfam" id="PF07992"/>
    </source>
</evidence>
<dbReference type="InterPro" id="IPR028202">
    <property type="entry name" value="Reductase_C"/>
</dbReference>
<evidence type="ECO:0000259" key="6">
    <source>
        <dbReference type="Pfam" id="PF14759"/>
    </source>
</evidence>
<dbReference type="GO" id="GO:0016651">
    <property type="term" value="F:oxidoreductase activity, acting on NAD(P)H"/>
    <property type="evidence" value="ECO:0007669"/>
    <property type="project" value="TreeGrafter"/>
</dbReference>
<dbReference type="InterPro" id="IPR023753">
    <property type="entry name" value="FAD/NAD-binding_dom"/>
</dbReference>
<dbReference type="PRINTS" id="PR00368">
    <property type="entry name" value="FADPNR"/>
</dbReference>
<dbReference type="PhylomeDB" id="Q2J8G1"/>
<comment type="cofactor">
    <cofactor evidence="1">
        <name>FAD</name>
        <dbReference type="ChEBI" id="CHEBI:57692"/>
    </cofactor>
</comment>
<dbReference type="Proteomes" id="UP000001937">
    <property type="component" value="Chromosome"/>
</dbReference>
<dbReference type="RefSeq" id="WP_011437459.1">
    <property type="nucleotide sequence ID" value="NC_007777.1"/>
</dbReference>
<dbReference type="SUPFAM" id="SSF51905">
    <property type="entry name" value="FAD/NAD(P)-binding domain"/>
    <property type="match status" value="2"/>
</dbReference>
<dbReference type="EMBL" id="CP000249">
    <property type="protein sequence ID" value="ABD12431.1"/>
    <property type="molecule type" value="Genomic_DNA"/>
</dbReference>
<evidence type="ECO:0000256" key="3">
    <source>
        <dbReference type="ARBA" id="ARBA00022827"/>
    </source>
</evidence>
<evidence type="ECO:0000256" key="2">
    <source>
        <dbReference type="ARBA" id="ARBA00022630"/>
    </source>
</evidence>
<dbReference type="OrthoDB" id="1145at2"/>
<dbReference type="InterPro" id="IPR050446">
    <property type="entry name" value="FAD-oxidoreductase/Apoptosis"/>
</dbReference>
<accession>Q2J8G1</accession>
<keyword evidence="2" id="KW-0285">Flavoprotein</keyword>
<keyword evidence="3" id="KW-0274">FAD</keyword>
<evidence type="ECO:0000256" key="1">
    <source>
        <dbReference type="ARBA" id="ARBA00001974"/>
    </source>
</evidence>
<feature type="domain" description="Reductase C-terminal" evidence="6">
    <location>
        <begin position="313"/>
        <end position="407"/>
    </location>
</feature>
<dbReference type="STRING" id="106370.Francci3_3074"/>
<organism evidence="7 8">
    <name type="scientific">Frankia casuarinae (strain DSM 45818 / CECT 9043 / HFP020203 / CcI3)</name>
    <dbReference type="NCBI Taxonomy" id="106370"/>
    <lineage>
        <taxon>Bacteria</taxon>
        <taxon>Bacillati</taxon>
        <taxon>Actinomycetota</taxon>
        <taxon>Actinomycetes</taxon>
        <taxon>Frankiales</taxon>
        <taxon>Frankiaceae</taxon>
        <taxon>Frankia</taxon>
    </lineage>
</organism>
<protein>
    <submittedName>
        <fullName evidence="7">FAD-dependent pyridine nucleotide-disulphide oxidoreductase</fullName>
    </submittedName>
</protein>
<gene>
    <name evidence="7" type="ordered locus">Francci3_3074</name>
</gene>
<dbReference type="Gene3D" id="3.30.390.30">
    <property type="match status" value="1"/>
</dbReference>
<dbReference type="PANTHER" id="PTHR43557">
    <property type="entry name" value="APOPTOSIS-INDUCING FACTOR 1"/>
    <property type="match status" value="1"/>
</dbReference>
<dbReference type="InterPro" id="IPR016156">
    <property type="entry name" value="FAD/NAD-linked_Rdtase_dimer_sf"/>
</dbReference>
<proteinExistence type="predicted"/>
<dbReference type="PRINTS" id="PR00469">
    <property type="entry name" value="PNDRDTASEII"/>
</dbReference>
<dbReference type="eggNOG" id="COG0446">
    <property type="taxonomic scope" value="Bacteria"/>
</dbReference>
<dbReference type="Gene3D" id="3.50.50.60">
    <property type="entry name" value="FAD/NAD(P)-binding domain"/>
    <property type="match status" value="2"/>
</dbReference>